<evidence type="ECO:0000313" key="4">
    <source>
        <dbReference type="Proteomes" id="UP000434209"/>
    </source>
</evidence>
<dbReference type="Pfam" id="PF10460">
    <property type="entry name" value="Peptidase_M30"/>
    <property type="match status" value="1"/>
</dbReference>
<feature type="region of interest" description="Disordered" evidence="1">
    <location>
        <begin position="29"/>
        <end position="54"/>
    </location>
</feature>
<accession>A0A7Z2G9B0</accession>
<feature type="chain" id="PRO_5030813247" evidence="2">
    <location>
        <begin position="24"/>
        <end position="570"/>
    </location>
</feature>
<evidence type="ECO:0000313" key="3">
    <source>
        <dbReference type="EMBL" id="QGZ57556.1"/>
    </source>
</evidence>
<reference evidence="3 4" key="1">
    <citation type="submission" date="2019-12" db="EMBL/GenBank/DDBJ databases">
        <title>Paraburkholderia acidiphila 7Q-K02 sp. nov and Paraburkholderia acidisoli DHF22 sp. nov., two strains isolated from forest soil.</title>
        <authorList>
            <person name="Gao Z."/>
            <person name="Qiu L."/>
        </authorList>
    </citation>
    <scope>NUCLEOTIDE SEQUENCE [LARGE SCALE GENOMIC DNA]</scope>
    <source>
        <strain evidence="3 4">7Q-K02</strain>
    </source>
</reference>
<dbReference type="KEGG" id="pacp:FAZ97_21890"/>
<keyword evidence="2" id="KW-0732">Signal</keyword>
<gene>
    <name evidence="3" type="ORF">FAZ97_21890</name>
</gene>
<dbReference type="RefSeq" id="WP_158760500.1">
    <property type="nucleotide sequence ID" value="NZ_CP046910.1"/>
</dbReference>
<keyword evidence="4" id="KW-1185">Reference proteome</keyword>
<protein>
    <submittedName>
        <fullName evidence="3">Hemagglutinin</fullName>
    </submittedName>
</protein>
<dbReference type="OrthoDB" id="8949730at2"/>
<feature type="signal peptide" evidence="2">
    <location>
        <begin position="1"/>
        <end position="23"/>
    </location>
</feature>
<evidence type="ECO:0000256" key="1">
    <source>
        <dbReference type="SAM" id="MobiDB-lite"/>
    </source>
</evidence>
<dbReference type="InterPro" id="IPR019501">
    <property type="entry name" value="Peptidase_M30_hyicolysin"/>
</dbReference>
<feature type="compositionally biased region" description="Low complexity" evidence="1">
    <location>
        <begin position="32"/>
        <end position="51"/>
    </location>
</feature>
<dbReference type="Proteomes" id="UP000434209">
    <property type="component" value="Chromosome 2"/>
</dbReference>
<organism evidence="3 4">
    <name type="scientific">Paraburkholderia acidiphila</name>
    <dbReference type="NCBI Taxonomy" id="2571747"/>
    <lineage>
        <taxon>Bacteria</taxon>
        <taxon>Pseudomonadati</taxon>
        <taxon>Pseudomonadota</taxon>
        <taxon>Betaproteobacteria</taxon>
        <taxon>Burkholderiales</taxon>
        <taxon>Burkholderiaceae</taxon>
        <taxon>Paraburkholderia</taxon>
    </lineage>
</organism>
<evidence type="ECO:0000256" key="2">
    <source>
        <dbReference type="SAM" id="SignalP"/>
    </source>
</evidence>
<dbReference type="AlphaFoldDB" id="A0A7Z2G9B0"/>
<dbReference type="PROSITE" id="PS51257">
    <property type="entry name" value="PROKAR_LIPOPROTEIN"/>
    <property type="match status" value="1"/>
</dbReference>
<proteinExistence type="predicted"/>
<name>A0A7Z2G9B0_9BURK</name>
<dbReference type="EMBL" id="CP046910">
    <property type="protein sequence ID" value="QGZ57556.1"/>
    <property type="molecule type" value="Genomic_DNA"/>
</dbReference>
<sequence>MRNQRFKTISAVSTTIALAVALAACGGGGGDTSTTSTNTTTNTPVTSAPGTATPTADGQLHAACTNCGASDDQTYSGSGVGVWQALNSSAQNDTVTIALKNVTGKNVSLVFTNEGTTSQTMQSIPVTQSMISGPSMSQMAQAEQAAASNSESPQMRAIHEFNENGWVSLATRQTSAVTQRNMLSAAASQIVGVGATRSFWLADGTTRATTLEAQSQTSDGTTVNIWVQTSEYTSSKVTPQIVAQLMQKYAGSGGVYDIDTSIGGPFWGAGLYSGVIAPTGQPIDLVVVNLTPDGQPFGLVGYYYSLNNFTNAGTGQTATSNADLSLYLDSETLYLGGTAGIQAMQTTMAHESLHMQNFYRRGMLMGDQYRYATWLEEMTAMMMEDWASFKLDSTYNSVRDNRFPQYQTYNGHGSYLCGLTTWDPMDTGCDSYSTNGSFGGFLNRQLGLDFYKALLNDKSSTDSLAVLNDAIRQFRSGSSVQQELRHFTAAAGSQIPLGANMADYSFPARTDSGFTLPAIDPSLGQQDFPASSPSVLLGMASLPVVRSHVSASYQETVTVPPGTTLTVVVH</sequence>